<organism evidence="8 9">
    <name type="scientific">Streptacidiphilus cavernicola</name>
    <dbReference type="NCBI Taxonomy" id="3342716"/>
    <lineage>
        <taxon>Bacteria</taxon>
        <taxon>Bacillati</taxon>
        <taxon>Actinomycetota</taxon>
        <taxon>Actinomycetes</taxon>
        <taxon>Kitasatosporales</taxon>
        <taxon>Streptomycetaceae</taxon>
        <taxon>Streptacidiphilus</taxon>
    </lineage>
</organism>
<evidence type="ECO:0000259" key="6">
    <source>
        <dbReference type="PROSITE" id="PS50043"/>
    </source>
</evidence>
<dbReference type="InterPro" id="IPR011006">
    <property type="entry name" value="CheY-like_superfamily"/>
</dbReference>
<dbReference type="SUPFAM" id="SSF52172">
    <property type="entry name" value="CheY-like"/>
    <property type="match status" value="1"/>
</dbReference>
<dbReference type="Pfam" id="PF00072">
    <property type="entry name" value="Response_reg"/>
    <property type="match status" value="1"/>
</dbReference>
<dbReference type="PRINTS" id="PR00038">
    <property type="entry name" value="HTHLUXR"/>
</dbReference>
<keyword evidence="9" id="KW-1185">Reference proteome</keyword>
<dbReference type="InterPro" id="IPR000792">
    <property type="entry name" value="Tscrpt_reg_LuxR_C"/>
</dbReference>
<evidence type="ECO:0000256" key="5">
    <source>
        <dbReference type="PROSITE-ProRule" id="PRU00169"/>
    </source>
</evidence>
<dbReference type="Proteomes" id="UP001592531">
    <property type="component" value="Unassembled WGS sequence"/>
</dbReference>
<dbReference type="InterPro" id="IPR016032">
    <property type="entry name" value="Sig_transdc_resp-reg_C-effctor"/>
</dbReference>
<dbReference type="SMART" id="SM00448">
    <property type="entry name" value="REC"/>
    <property type="match status" value="1"/>
</dbReference>
<dbReference type="PANTHER" id="PTHR43214:SF24">
    <property type="entry name" value="TRANSCRIPTIONAL REGULATORY PROTEIN NARL-RELATED"/>
    <property type="match status" value="1"/>
</dbReference>
<keyword evidence="2" id="KW-0805">Transcription regulation</keyword>
<dbReference type="PROSITE" id="PS50110">
    <property type="entry name" value="RESPONSE_REGULATORY"/>
    <property type="match status" value="1"/>
</dbReference>
<dbReference type="InterPro" id="IPR039420">
    <property type="entry name" value="WalR-like"/>
</dbReference>
<accession>A0ABV6W2U1</accession>
<dbReference type="SUPFAM" id="SSF46894">
    <property type="entry name" value="C-terminal effector domain of the bipartite response regulators"/>
    <property type="match status" value="1"/>
</dbReference>
<dbReference type="InterPro" id="IPR001789">
    <property type="entry name" value="Sig_transdc_resp-reg_receiver"/>
</dbReference>
<feature type="domain" description="HTH luxR-type" evidence="6">
    <location>
        <begin position="125"/>
        <end position="190"/>
    </location>
</feature>
<protein>
    <submittedName>
        <fullName evidence="8">Response regulator</fullName>
    </submittedName>
</protein>
<evidence type="ECO:0000259" key="7">
    <source>
        <dbReference type="PROSITE" id="PS50110"/>
    </source>
</evidence>
<dbReference type="CDD" id="cd06170">
    <property type="entry name" value="LuxR_C_like"/>
    <property type="match status" value="1"/>
</dbReference>
<dbReference type="InterPro" id="IPR058245">
    <property type="entry name" value="NreC/VraR/RcsB-like_REC"/>
</dbReference>
<dbReference type="CDD" id="cd17535">
    <property type="entry name" value="REC_NarL-like"/>
    <property type="match status" value="1"/>
</dbReference>
<comment type="caution">
    <text evidence="8">The sequence shown here is derived from an EMBL/GenBank/DDBJ whole genome shotgun (WGS) entry which is preliminary data.</text>
</comment>
<proteinExistence type="predicted"/>
<dbReference type="RefSeq" id="WP_380541514.1">
    <property type="nucleotide sequence ID" value="NZ_JBHFAB010000025.1"/>
</dbReference>
<feature type="modified residue" description="4-aspartylphosphate" evidence="5">
    <location>
        <position position="35"/>
    </location>
</feature>
<dbReference type="Pfam" id="PF00196">
    <property type="entry name" value="GerE"/>
    <property type="match status" value="1"/>
</dbReference>
<sequence>MILDTAPDIEVVATCTGQEALDLVRELAPRVVLLDVRMPDVDGLTLLRRIRALPAAPYVAMLTTFDTDEYLDRAISLGAGGFLLKDTEPELLARSVRAVATGAGCLSAPVLRRLRESAPRRTGRTAEAIDTLSEREREVLAFLGQGLSNIEIGARMHLGAATVKDYVSAVLTKLGVANRIQAAVLAERAGLVE</sequence>
<dbReference type="PROSITE" id="PS00622">
    <property type="entry name" value="HTH_LUXR_1"/>
    <property type="match status" value="1"/>
</dbReference>
<evidence type="ECO:0000256" key="2">
    <source>
        <dbReference type="ARBA" id="ARBA00023015"/>
    </source>
</evidence>
<dbReference type="EMBL" id="JBHFAB010000025">
    <property type="protein sequence ID" value="MFC1420314.1"/>
    <property type="molecule type" value="Genomic_DNA"/>
</dbReference>
<dbReference type="SMART" id="SM00421">
    <property type="entry name" value="HTH_LUXR"/>
    <property type="match status" value="1"/>
</dbReference>
<dbReference type="PROSITE" id="PS50043">
    <property type="entry name" value="HTH_LUXR_2"/>
    <property type="match status" value="1"/>
</dbReference>
<name>A0ABV6W2U1_9ACTN</name>
<evidence type="ECO:0000256" key="3">
    <source>
        <dbReference type="ARBA" id="ARBA00023125"/>
    </source>
</evidence>
<evidence type="ECO:0000256" key="4">
    <source>
        <dbReference type="ARBA" id="ARBA00023163"/>
    </source>
</evidence>
<evidence type="ECO:0000256" key="1">
    <source>
        <dbReference type="ARBA" id="ARBA00022553"/>
    </source>
</evidence>
<evidence type="ECO:0000313" key="8">
    <source>
        <dbReference type="EMBL" id="MFC1420314.1"/>
    </source>
</evidence>
<reference evidence="8 9" key="1">
    <citation type="submission" date="2024-09" db="EMBL/GenBank/DDBJ databases">
        <authorList>
            <person name="Lee S.D."/>
        </authorList>
    </citation>
    <scope>NUCLEOTIDE SEQUENCE [LARGE SCALE GENOMIC DNA]</scope>
    <source>
        <strain evidence="8 9">N8-3</strain>
    </source>
</reference>
<feature type="domain" description="Response regulatory" evidence="7">
    <location>
        <begin position="1"/>
        <end position="100"/>
    </location>
</feature>
<keyword evidence="3" id="KW-0238">DNA-binding</keyword>
<keyword evidence="4" id="KW-0804">Transcription</keyword>
<dbReference type="PANTHER" id="PTHR43214">
    <property type="entry name" value="TWO-COMPONENT RESPONSE REGULATOR"/>
    <property type="match status" value="1"/>
</dbReference>
<gene>
    <name evidence="8" type="ORF">ACEZDE_27255</name>
</gene>
<keyword evidence="1 5" id="KW-0597">Phosphoprotein</keyword>
<dbReference type="Gene3D" id="3.40.50.2300">
    <property type="match status" value="1"/>
</dbReference>
<evidence type="ECO:0000313" key="9">
    <source>
        <dbReference type="Proteomes" id="UP001592531"/>
    </source>
</evidence>